<keyword evidence="1" id="KW-0677">Repeat</keyword>
<dbReference type="Gene3D" id="3.40.50.1110">
    <property type="entry name" value="SGNH hydrolase"/>
    <property type="match status" value="1"/>
</dbReference>
<dbReference type="Pfam" id="PF13472">
    <property type="entry name" value="Lipase_GDSL_2"/>
    <property type="match status" value="1"/>
</dbReference>
<dbReference type="InterPro" id="IPR050991">
    <property type="entry name" value="ECM_Regulatory_Proteins"/>
</dbReference>
<dbReference type="InterPro" id="IPR013830">
    <property type="entry name" value="SGNH_hydro"/>
</dbReference>
<dbReference type="CDD" id="cd00063">
    <property type="entry name" value="FN3"/>
    <property type="match status" value="3"/>
</dbReference>
<dbReference type="InterPro" id="IPR003961">
    <property type="entry name" value="FN3_dom"/>
</dbReference>
<dbReference type="Pfam" id="PF00395">
    <property type="entry name" value="SLH"/>
    <property type="match status" value="3"/>
</dbReference>
<comment type="caution">
    <text evidence="4">The sequence shown here is derived from an EMBL/GenBank/DDBJ whole genome shotgun (WGS) entry which is preliminary data.</text>
</comment>
<evidence type="ECO:0000313" key="5">
    <source>
        <dbReference type="Proteomes" id="UP001168883"/>
    </source>
</evidence>
<dbReference type="RefSeq" id="WP_127483689.1">
    <property type="nucleotide sequence ID" value="NZ_JAUMKJ010000011.1"/>
</dbReference>
<evidence type="ECO:0000259" key="3">
    <source>
        <dbReference type="PROSITE" id="PS51272"/>
    </source>
</evidence>
<dbReference type="PANTHER" id="PTHR46708">
    <property type="entry name" value="TENASCIN"/>
    <property type="match status" value="1"/>
</dbReference>
<evidence type="ECO:0000256" key="1">
    <source>
        <dbReference type="ARBA" id="ARBA00022737"/>
    </source>
</evidence>
<keyword evidence="5" id="KW-1185">Reference proteome</keyword>
<dbReference type="PROSITE" id="PS51272">
    <property type="entry name" value="SLH"/>
    <property type="match status" value="3"/>
</dbReference>
<reference evidence="4" key="1">
    <citation type="submission" date="2023-07" db="EMBL/GenBank/DDBJ databases">
        <authorList>
            <person name="Aktuganov G."/>
            <person name="Boyko T."/>
            <person name="Delegan Y."/>
            <person name="Galimzianova N."/>
            <person name="Gilvanova E."/>
            <person name="Korobov V."/>
            <person name="Kuzmina L."/>
            <person name="Melentiev A."/>
            <person name="Milman P."/>
            <person name="Ryabova A."/>
            <person name="Stupak E."/>
            <person name="Yasakov T."/>
            <person name="Zharikova N."/>
            <person name="Zhurenko E."/>
        </authorList>
    </citation>
    <scope>NUCLEOTIDE SEQUENCE</scope>
    <source>
        <strain evidence="4">IB-739</strain>
    </source>
</reference>
<gene>
    <name evidence="4" type="ORF">Q3C12_11430</name>
</gene>
<protein>
    <submittedName>
        <fullName evidence="4">S-layer homology domain-containing protein</fullName>
    </submittedName>
</protein>
<organism evidence="4 5">
    <name type="scientific">Paenibacillus ehimensis</name>
    <dbReference type="NCBI Taxonomy" id="79264"/>
    <lineage>
        <taxon>Bacteria</taxon>
        <taxon>Bacillati</taxon>
        <taxon>Bacillota</taxon>
        <taxon>Bacilli</taxon>
        <taxon>Bacillales</taxon>
        <taxon>Paenibacillaceae</taxon>
        <taxon>Paenibacillus</taxon>
    </lineage>
</organism>
<dbReference type="Pfam" id="PF00041">
    <property type="entry name" value="fn3"/>
    <property type="match status" value="3"/>
</dbReference>
<dbReference type="InterPro" id="IPR013783">
    <property type="entry name" value="Ig-like_fold"/>
</dbReference>
<dbReference type="InterPro" id="IPR001119">
    <property type="entry name" value="SLH_dom"/>
</dbReference>
<name>A0ABT8V9N4_9BACL</name>
<dbReference type="PANTHER" id="PTHR46708:SF2">
    <property type="entry name" value="FIBRONECTIN TYPE-III DOMAIN-CONTAINING PROTEIN"/>
    <property type="match status" value="1"/>
</dbReference>
<feature type="domain" description="Fibronectin type-III" evidence="2">
    <location>
        <begin position="588"/>
        <end position="678"/>
    </location>
</feature>
<dbReference type="SMART" id="SM00060">
    <property type="entry name" value="FN3"/>
    <property type="match status" value="3"/>
</dbReference>
<feature type="domain" description="SLH" evidence="3">
    <location>
        <begin position="1598"/>
        <end position="1661"/>
    </location>
</feature>
<dbReference type="PROSITE" id="PS50853">
    <property type="entry name" value="FN3"/>
    <property type="match status" value="3"/>
</dbReference>
<dbReference type="SUPFAM" id="SSF69304">
    <property type="entry name" value="Tricorn protease N-terminal domain"/>
    <property type="match status" value="1"/>
</dbReference>
<accession>A0ABT8V9N4</accession>
<feature type="domain" description="Fibronectin type-III" evidence="2">
    <location>
        <begin position="1009"/>
        <end position="1101"/>
    </location>
</feature>
<feature type="domain" description="SLH" evidence="3">
    <location>
        <begin position="1662"/>
        <end position="1723"/>
    </location>
</feature>
<dbReference type="SUPFAM" id="SSF49265">
    <property type="entry name" value="Fibronectin type III"/>
    <property type="match status" value="3"/>
</dbReference>
<dbReference type="SUPFAM" id="SSF52266">
    <property type="entry name" value="SGNH hydrolase"/>
    <property type="match status" value="1"/>
</dbReference>
<dbReference type="Proteomes" id="UP001168883">
    <property type="component" value="Unassembled WGS sequence"/>
</dbReference>
<dbReference type="InterPro" id="IPR036116">
    <property type="entry name" value="FN3_sf"/>
</dbReference>
<dbReference type="InterPro" id="IPR036514">
    <property type="entry name" value="SGNH_hydro_sf"/>
</dbReference>
<evidence type="ECO:0000313" key="4">
    <source>
        <dbReference type="EMBL" id="MDO3677612.1"/>
    </source>
</evidence>
<dbReference type="Gene3D" id="2.60.40.10">
    <property type="entry name" value="Immunoglobulins"/>
    <property type="match status" value="5"/>
</dbReference>
<evidence type="ECO:0000259" key="2">
    <source>
        <dbReference type="PROSITE" id="PS50853"/>
    </source>
</evidence>
<proteinExistence type="predicted"/>
<feature type="domain" description="SLH" evidence="3">
    <location>
        <begin position="1727"/>
        <end position="1782"/>
    </location>
</feature>
<sequence>MLAMSSSIRRFIAVMLFIILLVPHPAYLPFSGSAAAADTSPILITGYYPESKVFVGNEFRVAANVNSTYEIKQLYAEVETAKVDLTQLDYPFCTRMACYYWTGQLRIAGLSKGEKKVTITAVDSRGNRDTKSFQVVYDEKPVIQIASPANKAVATPMLRIQASCTDDDAAVGCTSLKVRLGDSDKTISGVDRIDEEVSLASWDGGTVRLVFTAMDSKGQEKIEQRDISIDSSDKLSRMDTVDGEKIFDISPDRILYAKPDKDKPFTDYLKLEIKNRLTGQVTPIPALPDKAPDSNSPAYLTPHGAIFVSNDVNSHRSSVVEWRDGQLLVLGRPGSIDELKVKGNYALFAYALGDNTVDGYRLVLRNLVSGTDQEVFPKGRFAGMDVTANGEAVFSATLNMSQGTHNIYKWSQGTLTQITNDTANSNINPLTDGNSIVYARRIDPKKQAESIVVQGPAGSQTLSTFDKMTTAGADYQINQGWVAFTKEGSNGIRQVWVQAPDGTKQQVSDLGSDSTIVTLTSRGDVVFNNYPSFIKCKLYLSENPVTGRGDYAYISSTLLKPLWLQGKWIGTINSTMFTVRTGAADVTPPTWPESSRLDASDVTSNSVRLSWNAPEDDKAVTGYKLYKGTELIATVTGTTYDVGGLSPATSYRFKVEAGDEAGNWSTTGPVVDITTKPVPAADTTPPTVAAVSPHNGQTVYTSSPNIIATVIDAESGVDPASIVVKLAGKPVPAQYVPAASTIVALTGNVPNGTLPLTIDAADQAGNRMPTWTGTIRVSVENDADGVTYLALGDSLAAGFSPTRTIGLGYADFLAQNLRESGYLNEFVKNYAVPGYTTAQVLADIRNNAIKDGAGIGLKANIRRAGVITLDAGANDLIQLLEANGYTLTEEQMRTLFGQVSGNLTAILAEIRQLNAAAPVYLMGYYNAFHNAPLPPEKKEALLQALDVFNGAIAGVAQQAGAVFVPTKDAIAADYGTYLPTPDIHPSVEGYQAIAKEFWKAAQPSYLWPRGSALTATEVTDTSLKLTWSPAGAGTAAYRVYQNGTELRTVTGNVYSLDVTGLAKDTTYTFKVEASPAAGVWTNNGPAVTVKTGTGATDTTPPVISGVFPANGQTVTVSNPHISAVITDNGTGVDPASVTVKVDNQSLSAGYDGAAHTVTAAAYGLANGNHTLLIRAADLAGNWRESSSRFLVDVGQEETPGWPQGSALNVSKVTASSVTLSWNPAIGVVRYGLYQNGSRVQTVADNVYSATLAGLQPDTAYTFKIEAELKGGGWTTDGPRLSVKTSSSSSKDTTAPVIADVAPANGATVTTATPAVSAKITDAGSGVKPDSVKIKVGDRALKATYDAATSTVTAATYSLANGSYTLQIDAEDQAGNKAESKTSFTVSVGSTSTCCSSFGWGGGAASTPEGTFTKQQIEELIKKAGDTPSVTIETGESHEVTLPKEVGELLRQADKTLNIAATGASVDIPASVLSALAKLAGNEATIKVRLTPVDPAAENELIQAAGRASGAAVRIGGSFYDIALVAVEKDGTERRLSGFDQPVTLTLNVNTADTELPLVGVYSLNEQQQRWEYEGGEASTEGKIRVALRHTSKYAVLEYKKSYADVAATHWAHRYIQALSAKHIAEGVSGDKYAPEQLVTRAEFVALLVRALGLPQASADKPLAYGDVEANAWYYSAVASAVHAGLVQGTDSTRFAPDARITREQMAVLLVRAFEHKKGAISTAEGKLYGYADEGDISAWAKAGVNQAIGAGLMEGRENGKFVPTAQTTRAEATTVIYKLLQK</sequence>
<feature type="domain" description="Fibronectin type-III" evidence="2">
    <location>
        <begin position="1203"/>
        <end position="1287"/>
    </location>
</feature>
<dbReference type="EMBL" id="JAUMKJ010000011">
    <property type="protein sequence ID" value="MDO3677612.1"/>
    <property type="molecule type" value="Genomic_DNA"/>
</dbReference>